<evidence type="ECO:0000256" key="7">
    <source>
        <dbReference type="ARBA" id="ARBA00023177"/>
    </source>
</evidence>
<feature type="transmembrane region" description="Helical" evidence="9">
    <location>
        <begin position="187"/>
        <end position="208"/>
    </location>
</feature>
<keyword evidence="12" id="KW-1185">Reference proteome</keyword>
<comment type="subcellular location">
    <subcellularLocation>
        <location evidence="1">Membrane</location>
        <topology evidence="1">Multi-pass membrane protein</topology>
    </subcellularLocation>
</comment>
<evidence type="ECO:0000259" key="10">
    <source>
        <dbReference type="Pfam" id="PF00909"/>
    </source>
</evidence>
<keyword evidence="6 9" id="KW-0472">Membrane</keyword>
<feature type="transmembrane region" description="Helical" evidence="9">
    <location>
        <begin position="114"/>
        <end position="135"/>
    </location>
</feature>
<evidence type="ECO:0000256" key="5">
    <source>
        <dbReference type="ARBA" id="ARBA00022989"/>
    </source>
</evidence>
<feature type="region of interest" description="Disordered" evidence="8">
    <location>
        <begin position="245"/>
        <end position="278"/>
    </location>
</feature>
<dbReference type="EMBL" id="JALJOV010001030">
    <property type="protein sequence ID" value="KAK9856103.1"/>
    <property type="molecule type" value="Genomic_DNA"/>
</dbReference>
<organism evidence="11 12">
    <name type="scientific">Apatococcus fuscideae</name>
    <dbReference type="NCBI Taxonomy" id="2026836"/>
    <lineage>
        <taxon>Eukaryota</taxon>
        <taxon>Viridiplantae</taxon>
        <taxon>Chlorophyta</taxon>
        <taxon>core chlorophytes</taxon>
        <taxon>Trebouxiophyceae</taxon>
        <taxon>Chlorellales</taxon>
        <taxon>Chlorellaceae</taxon>
        <taxon>Apatococcus</taxon>
    </lineage>
</organism>
<dbReference type="GO" id="GO:0097272">
    <property type="term" value="P:ammonium homeostasis"/>
    <property type="evidence" value="ECO:0007669"/>
    <property type="project" value="TreeGrafter"/>
</dbReference>
<keyword evidence="4 9" id="KW-0812">Transmembrane</keyword>
<protein>
    <recommendedName>
        <fullName evidence="10">Ammonium transporter AmtB-like domain-containing protein</fullName>
    </recommendedName>
</protein>
<accession>A0AAW1ST17</accession>
<evidence type="ECO:0000256" key="4">
    <source>
        <dbReference type="ARBA" id="ARBA00022692"/>
    </source>
</evidence>
<sequence>MGRFLPDGTVQDYSGHNTSLFVLGVFILWFGWYGFNPGSQLGLINEIVPISSAAINTTLSPACAGLSSLFTKTMVAKFTDRGSAHFVYDVGKMGNGALCGLAAITASCAVVHPWAAIVIGLVAGFGFVCFSQLVIWCRLDDPLDAISVHAFGFFAAPDLIDQSYPVGTPRQAGVFLGGSGNLLAAQLIHIVWVAGWVLANMIPFFWILKKLKLLRVSPEDEALGLDASYHGGTAYPGESTDVAFSWGGSPSGSQKDNSVRKATENTIEQAPSTSNVVLSKEAKAQQRTMENMQSDIMALQRTVQQLLAAQQEGPSTAPGATSQAAPEPGQRTVQRATVLQPLDDTPHLRQRALQQQGQPQVAPNGVHHDRRSF</sequence>
<dbReference type="InterPro" id="IPR029020">
    <property type="entry name" value="Ammonium/urea_transptr"/>
</dbReference>
<dbReference type="PANTHER" id="PTHR11730:SF6">
    <property type="entry name" value="AMMONIUM TRANSPORTER"/>
    <property type="match status" value="1"/>
</dbReference>
<feature type="compositionally biased region" description="Low complexity" evidence="8">
    <location>
        <begin position="351"/>
        <end position="365"/>
    </location>
</feature>
<dbReference type="GO" id="GO:0005886">
    <property type="term" value="C:plasma membrane"/>
    <property type="evidence" value="ECO:0007669"/>
    <property type="project" value="TreeGrafter"/>
</dbReference>
<name>A0AAW1ST17_9CHLO</name>
<feature type="region of interest" description="Disordered" evidence="8">
    <location>
        <begin position="308"/>
        <end position="373"/>
    </location>
</feature>
<dbReference type="Pfam" id="PF00909">
    <property type="entry name" value="Ammonium_transp"/>
    <property type="match status" value="1"/>
</dbReference>
<dbReference type="AlphaFoldDB" id="A0AAW1ST17"/>
<dbReference type="Proteomes" id="UP001485043">
    <property type="component" value="Unassembled WGS sequence"/>
</dbReference>
<keyword evidence="3" id="KW-0813">Transport</keyword>
<proteinExistence type="inferred from homology"/>
<dbReference type="PANTHER" id="PTHR11730">
    <property type="entry name" value="AMMONIUM TRANSPORTER"/>
    <property type="match status" value="1"/>
</dbReference>
<feature type="domain" description="Ammonium transporter AmtB-like" evidence="10">
    <location>
        <begin position="9"/>
        <end position="235"/>
    </location>
</feature>
<evidence type="ECO:0000256" key="9">
    <source>
        <dbReference type="SAM" id="Phobius"/>
    </source>
</evidence>
<comment type="similarity">
    <text evidence="2">Belongs to the ammonia transporter channel (TC 1.A.11.2) family.</text>
</comment>
<dbReference type="Gene3D" id="1.10.3430.10">
    <property type="entry name" value="Ammonium transporter AmtB like domains"/>
    <property type="match status" value="1"/>
</dbReference>
<evidence type="ECO:0000256" key="2">
    <source>
        <dbReference type="ARBA" id="ARBA00005887"/>
    </source>
</evidence>
<dbReference type="SUPFAM" id="SSF111352">
    <property type="entry name" value="Ammonium transporter"/>
    <property type="match status" value="1"/>
</dbReference>
<evidence type="ECO:0000313" key="11">
    <source>
        <dbReference type="EMBL" id="KAK9856103.1"/>
    </source>
</evidence>
<evidence type="ECO:0000256" key="8">
    <source>
        <dbReference type="SAM" id="MobiDB-lite"/>
    </source>
</evidence>
<feature type="compositionally biased region" description="Polar residues" evidence="8">
    <location>
        <begin position="264"/>
        <end position="277"/>
    </location>
</feature>
<evidence type="ECO:0000313" key="12">
    <source>
        <dbReference type="Proteomes" id="UP001485043"/>
    </source>
</evidence>
<keyword evidence="5 9" id="KW-1133">Transmembrane helix</keyword>
<dbReference type="GO" id="GO:0008519">
    <property type="term" value="F:ammonium channel activity"/>
    <property type="evidence" value="ECO:0007669"/>
    <property type="project" value="InterPro"/>
</dbReference>
<feature type="compositionally biased region" description="Polar residues" evidence="8">
    <location>
        <begin position="308"/>
        <end position="324"/>
    </location>
</feature>
<reference evidence="11 12" key="1">
    <citation type="journal article" date="2024" name="Nat. Commun.">
        <title>Phylogenomics reveals the evolutionary origins of lichenization in chlorophyte algae.</title>
        <authorList>
            <person name="Puginier C."/>
            <person name="Libourel C."/>
            <person name="Otte J."/>
            <person name="Skaloud P."/>
            <person name="Haon M."/>
            <person name="Grisel S."/>
            <person name="Petersen M."/>
            <person name="Berrin J.G."/>
            <person name="Delaux P.M."/>
            <person name="Dal Grande F."/>
            <person name="Keller J."/>
        </authorList>
    </citation>
    <scope>NUCLEOTIDE SEQUENCE [LARGE SCALE GENOMIC DNA]</scope>
    <source>
        <strain evidence="11 12">SAG 2523</strain>
    </source>
</reference>
<dbReference type="InterPro" id="IPR024041">
    <property type="entry name" value="NH4_transpt_AmtB-like_dom"/>
</dbReference>
<comment type="caution">
    <text evidence="11">The sequence shown here is derived from an EMBL/GenBank/DDBJ whole genome shotgun (WGS) entry which is preliminary data.</text>
</comment>
<evidence type="ECO:0000256" key="1">
    <source>
        <dbReference type="ARBA" id="ARBA00004141"/>
    </source>
</evidence>
<feature type="transmembrane region" description="Helical" evidence="9">
    <location>
        <begin position="20"/>
        <end position="35"/>
    </location>
</feature>
<evidence type="ECO:0000256" key="3">
    <source>
        <dbReference type="ARBA" id="ARBA00022448"/>
    </source>
</evidence>
<gene>
    <name evidence="11" type="ORF">WJX84_006690</name>
</gene>
<keyword evidence="7" id="KW-0924">Ammonia transport</keyword>
<evidence type="ECO:0000256" key="6">
    <source>
        <dbReference type="ARBA" id="ARBA00023136"/>
    </source>
</evidence>